<dbReference type="Gene3D" id="3.30.70.1230">
    <property type="entry name" value="Nucleotide cyclase"/>
    <property type="match status" value="1"/>
</dbReference>
<keyword evidence="3" id="KW-1185">Reference proteome</keyword>
<evidence type="ECO:0000313" key="2">
    <source>
        <dbReference type="EMBL" id="PTW59709.1"/>
    </source>
</evidence>
<proteinExistence type="predicted"/>
<dbReference type="InterPro" id="IPR001054">
    <property type="entry name" value="A/G_cyclase"/>
</dbReference>
<reference evidence="2 3" key="1">
    <citation type="submission" date="2018-04" db="EMBL/GenBank/DDBJ databases">
        <title>Genomic Encyclopedia of Archaeal and Bacterial Type Strains, Phase II (KMG-II): from individual species to whole genera.</title>
        <authorList>
            <person name="Goeker M."/>
        </authorList>
    </citation>
    <scope>NUCLEOTIDE SEQUENCE [LARGE SCALE GENOMIC DNA]</scope>
    <source>
        <strain evidence="2 3">DSM 23382</strain>
    </source>
</reference>
<protein>
    <submittedName>
        <fullName evidence="2">Adenylate/guanylate cyclase</fullName>
    </submittedName>
</protein>
<dbReference type="RefSeq" id="WP_107990666.1">
    <property type="nucleotide sequence ID" value="NZ_QAYG01000006.1"/>
</dbReference>
<dbReference type="InterPro" id="IPR007890">
    <property type="entry name" value="CHASE2"/>
</dbReference>
<sequence>MAARRPNRNKTVLVVIAGVVMLAITVGLRLADPPFVAAVRELTFDYYQRLWPREYQALPVRIVDIDDASLKEFGQWPWPRTRIAKLVDRLTELGAASIAFDMVFSEADRTSPARFAESIDLGGTPDAARVRALLSRLPDNDTTLAETLVDKPVILGFAALTNKSGGLPQPKAGVAFAGTDPTQILSPFASALTSLPKLQEGASGAGGISLSHADTGGVVRRIPLLFSSGKALYPSLAIEALRLAQGASGFLVRSTGASGEADTGRPAIAAVRVGAFTIPTTADGELWVYYTPARAERYVSLRDLFDPQRQAAVRDRLEGNIVFVGTSAVGLNDIRATPLGGLVPGVSVHAQAAEQIIAGTYLSRPDWADGLENLITVALGLLVIAALVATGPVPSAVIGAVLALSGVAVAVFAFREASLLIDPIYPSLSALVVYGGAALQQYIVSDREKRFVRRAFAQYLAPELLSKLEEQPDAMKLGGEMRALSIMFMDVRGFTPISEMLAPQDLVHFLNTLLSPLSDAIQLQAGTIDKYIGDSIMAFWNAPLETPDHAALACRAALRMREIVVELNAADAFGFKAGHKPIQEVQIGVGINTGPACVGNMGSDRRFNYSVVGDAVNVAARIESSCKAVGSELLVSEDTVRAAPGFAYLEAGEIPLKGKSQPVALFALAGDQALAATPEFAALKTQHERLIAAWHAGDGWKADMALTACRKAAPDHLATFYDRFADRVATIRGGKT</sequence>
<dbReference type="PANTHER" id="PTHR43081:SF1">
    <property type="entry name" value="ADENYLATE CYCLASE, TERMINAL-DIFFERENTIATION SPECIFIC"/>
    <property type="match status" value="1"/>
</dbReference>
<evidence type="ECO:0000313" key="3">
    <source>
        <dbReference type="Proteomes" id="UP000244081"/>
    </source>
</evidence>
<dbReference type="Proteomes" id="UP000244081">
    <property type="component" value="Unassembled WGS sequence"/>
</dbReference>
<dbReference type="PANTHER" id="PTHR43081">
    <property type="entry name" value="ADENYLATE CYCLASE, TERMINAL-DIFFERENTIATION SPECIFIC-RELATED"/>
    <property type="match status" value="1"/>
</dbReference>
<accession>A0A2T5V7I8</accession>
<dbReference type="GO" id="GO:0004016">
    <property type="term" value="F:adenylate cyclase activity"/>
    <property type="evidence" value="ECO:0007669"/>
    <property type="project" value="UniProtKB-ARBA"/>
</dbReference>
<dbReference type="OrthoDB" id="9789782at2"/>
<dbReference type="PROSITE" id="PS50125">
    <property type="entry name" value="GUANYLATE_CYCLASE_2"/>
    <property type="match status" value="1"/>
</dbReference>
<dbReference type="Pfam" id="PF05226">
    <property type="entry name" value="CHASE2"/>
    <property type="match status" value="1"/>
</dbReference>
<comment type="caution">
    <text evidence="2">The sequence shown here is derived from an EMBL/GenBank/DDBJ whole genome shotgun (WGS) entry which is preliminary data.</text>
</comment>
<dbReference type="InterPro" id="IPR029787">
    <property type="entry name" value="Nucleotide_cyclase"/>
</dbReference>
<dbReference type="CDD" id="cd07302">
    <property type="entry name" value="CHD"/>
    <property type="match status" value="1"/>
</dbReference>
<dbReference type="AlphaFoldDB" id="A0A2T5V7I8"/>
<gene>
    <name evidence="2" type="ORF">C8N35_10693</name>
</gene>
<dbReference type="EMBL" id="QAYG01000006">
    <property type="protein sequence ID" value="PTW59709.1"/>
    <property type="molecule type" value="Genomic_DNA"/>
</dbReference>
<name>A0A2T5V7I8_9HYPH</name>
<dbReference type="Pfam" id="PF00211">
    <property type="entry name" value="Guanylate_cyc"/>
    <property type="match status" value="1"/>
</dbReference>
<evidence type="ECO:0000259" key="1">
    <source>
        <dbReference type="PROSITE" id="PS50125"/>
    </source>
</evidence>
<dbReference type="GO" id="GO:0006171">
    <property type="term" value="P:cAMP biosynthetic process"/>
    <property type="evidence" value="ECO:0007669"/>
    <property type="project" value="TreeGrafter"/>
</dbReference>
<dbReference type="SUPFAM" id="SSF55073">
    <property type="entry name" value="Nucleotide cyclase"/>
    <property type="match status" value="1"/>
</dbReference>
<dbReference type="GO" id="GO:0035556">
    <property type="term" value="P:intracellular signal transduction"/>
    <property type="evidence" value="ECO:0007669"/>
    <property type="project" value="InterPro"/>
</dbReference>
<feature type="domain" description="Guanylate cyclase" evidence="1">
    <location>
        <begin position="485"/>
        <end position="623"/>
    </location>
</feature>
<organism evidence="2 3">
    <name type="scientific">Breoghania corrubedonensis</name>
    <dbReference type="NCBI Taxonomy" id="665038"/>
    <lineage>
        <taxon>Bacteria</taxon>
        <taxon>Pseudomonadati</taxon>
        <taxon>Pseudomonadota</taxon>
        <taxon>Alphaproteobacteria</taxon>
        <taxon>Hyphomicrobiales</taxon>
        <taxon>Stappiaceae</taxon>
        <taxon>Breoghania</taxon>
    </lineage>
</organism>
<dbReference type="InterPro" id="IPR050697">
    <property type="entry name" value="Adenylyl/Guanylyl_Cyclase_3/4"/>
</dbReference>
<dbReference type="SMART" id="SM01080">
    <property type="entry name" value="CHASE2"/>
    <property type="match status" value="1"/>
</dbReference>
<dbReference type="SMART" id="SM00044">
    <property type="entry name" value="CYCc"/>
    <property type="match status" value="1"/>
</dbReference>